<name>A0ABU9IGI7_9SPHN</name>
<proteinExistence type="predicted"/>
<keyword evidence="1" id="KW-0472">Membrane</keyword>
<gene>
    <name evidence="2" type="ORF">AAEO60_09155</name>
</gene>
<sequence length="141" mass="15260">MAELVSREQLARTADIRTEAPRVPTSVDRTFELPKGLYVATVGLYLGFIAMLAVTFAHPELTILAVIFGLSVIAGFGLPLVWTRLAPETVSKNKTWARFQHEGVMTASGRATARDASVQVLILPVLIFLWGVSVVVIAALV</sequence>
<dbReference type="EMBL" id="JBBYHV010000001">
    <property type="protein sequence ID" value="MEL1250837.1"/>
    <property type="molecule type" value="Genomic_DNA"/>
</dbReference>
<feature type="transmembrane region" description="Helical" evidence="1">
    <location>
        <begin position="37"/>
        <end position="57"/>
    </location>
</feature>
<feature type="transmembrane region" description="Helical" evidence="1">
    <location>
        <begin position="120"/>
        <end position="140"/>
    </location>
</feature>
<dbReference type="RefSeq" id="WP_341673344.1">
    <property type="nucleotide sequence ID" value="NZ_JBBYHV010000001.1"/>
</dbReference>
<organism evidence="2 3">
    <name type="scientific">Aurantiacibacter gilvus</name>
    <dbReference type="NCBI Taxonomy" id="3139141"/>
    <lineage>
        <taxon>Bacteria</taxon>
        <taxon>Pseudomonadati</taxon>
        <taxon>Pseudomonadota</taxon>
        <taxon>Alphaproteobacteria</taxon>
        <taxon>Sphingomonadales</taxon>
        <taxon>Erythrobacteraceae</taxon>
        <taxon>Aurantiacibacter</taxon>
    </lineage>
</organism>
<evidence type="ECO:0000256" key="1">
    <source>
        <dbReference type="SAM" id="Phobius"/>
    </source>
</evidence>
<keyword evidence="1" id="KW-0812">Transmembrane</keyword>
<evidence type="ECO:0000313" key="2">
    <source>
        <dbReference type="EMBL" id="MEL1250837.1"/>
    </source>
</evidence>
<keyword evidence="1" id="KW-1133">Transmembrane helix</keyword>
<protein>
    <submittedName>
        <fullName evidence="2">Uncharacterized protein</fullName>
    </submittedName>
</protein>
<comment type="caution">
    <text evidence="2">The sequence shown here is derived from an EMBL/GenBank/DDBJ whole genome shotgun (WGS) entry which is preliminary data.</text>
</comment>
<dbReference type="Proteomes" id="UP001497045">
    <property type="component" value="Unassembled WGS sequence"/>
</dbReference>
<feature type="transmembrane region" description="Helical" evidence="1">
    <location>
        <begin position="63"/>
        <end position="82"/>
    </location>
</feature>
<keyword evidence="3" id="KW-1185">Reference proteome</keyword>
<evidence type="ECO:0000313" key="3">
    <source>
        <dbReference type="Proteomes" id="UP001497045"/>
    </source>
</evidence>
<reference evidence="2 3" key="1">
    <citation type="submission" date="2024-04" db="EMBL/GenBank/DDBJ databases">
        <title>Aurantiacibacter sp. DGU6 16S ribosomal RNA gene Genome sequencing and assembly.</title>
        <authorList>
            <person name="Park S."/>
        </authorList>
    </citation>
    <scope>NUCLEOTIDE SEQUENCE [LARGE SCALE GENOMIC DNA]</scope>
    <source>
        <strain evidence="2 3">DGU6</strain>
    </source>
</reference>
<accession>A0ABU9IGI7</accession>